<dbReference type="SUPFAM" id="SSF52091">
    <property type="entry name" value="SpoIIaa-like"/>
    <property type="match status" value="1"/>
</dbReference>
<keyword evidence="3" id="KW-1185">Reference proteome</keyword>
<protein>
    <submittedName>
        <fullName evidence="2">Anti-sigma factor antagonist</fullName>
    </submittedName>
</protein>
<organism evidence="2 3">
    <name type="scientific">Sphaerisporangium album</name>
    <dbReference type="NCBI Taxonomy" id="509200"/>
    <lineage>
        <taxon>Bacteria</taxon>
        <taxon>Bacillati</taxon>
        <taxon>Actinomycetota</taxon>
        <taxon>Actinomycetes</taxon>
        <taxon>Streptosporangiales</taxon>
        <taxon>Streptosporangiaceae</taxon>
        <taxon>Sphaerisporangium</taxon>
    </lineage>
</organism>
<comment type="caution">
    <text evidence="2">The sequence shown here is derived from an EMBL/GenBank/DDBJ whole genome shotgun (WGS) entry which is preliminary data.</text>
</comment>
<dbReference type="CDD" id="cd07043">
    <property type="entry name" value="STAS_anti-anti-sigma_factors"/>
    <property type="match status" value="1"/>
</dbReference>
<reference evidence="2 3" key="1">
    <citation type="submission" date="2018-06" db="EMBL/GenBank/DDBJ databases">
        <title>Sphaerisporangium craniellae sp. nov., isolated from a marine sponge in the South China Sea.</title>
        <authorList>
            <person name="Li L."/>
        </authorList>
    </citation>
    <scope>NUCLEOTIDE SEQUENCE [LARGE SCALE GENOMIC DNA]</scope>
    <source>
        <strain evidence="2 3">CCTCC AA 208026</strain>
    </source>
</reference>
<accession>A0A367EW78</accession>
<sequence>MIMVTPYRPPADGAMRVTLHGDLDVEGAAELRRHLPVLLARHRAGHHAPAHPLHVDLDLADVTFLDCSGARMLRWLDLCVRGHGGTFTIVRPSARVLRLLRLLEFDHGLPIVHDEDAGDVAQASWRITRLRHMCPDLAQSPN</sequence>
<dbReference type="Pfam" id="PF01740">
    <property type="entry name" value="STAS"/>
    <property type="match status" value="1"/>
</dbReference>
<dbReference type="Gene3D" id="3.30.750.24">
    <property type="entry name" value="STAS domain"/>
    <property type="match status" value="1"/>
</dbReference>
<evidence type="ECO:0000259" key="1">
    <source>
        <dbReference type="PROSITE" id="PS50801"/>
    </source>
</evidence>
<dbReference type="EMBL" id="QOIL01000029">
    <property type="protein sequence ID" value="RCG21892.1"/>
    <property type="molecule type" value="Genomic_DNA"/>
</dbReference>
<evidence type="ECO:0000313" key="3">
    <source>
        <dbReference type="Proteomes" id="UP000253094"/>
    </source>
</evidence>
<dbReference type="Proteomes" id="UP000253094">
    <property type="component" value="Unassembled WGS sequence"/>
</dbReference>
<feature type="domain" description="STAS" evidence="1">
    <location>
        <begin position="4"/>
        <end position="105"/>
    </location>
</feature>
<dbReference type="PROSITE" id="PS50801">
    <property type="entry name" value="STAS"/>
    <property type="match status" value="1"/>
</dbReference>
<proteinExistence type="predicted"/>
<dbReference type="InterPro" id="IPR036513">
    <property type="entry name" value="STAS_dom_sf"/>
</dbReference>
<dbReference type="AlphaFoldDB" id="A0A367EW78"/>
<dbReference type="OrthoDB" id="4833278at2"/>
<name>A0A367EW78_9ACTN</name>
<dbReference type="InterPro" id="IPR002645">
    <property type="entry name" value="STAS_dom"/>
</dbReference>
<evidence type="ECO:0000313" key="2">
    <source>
        <dbReference type="EMBL" id="RCG21892.1"/>
    </source>
</evidence>
<gene>
    <name evidence="2" type="ORF">DQ384_36060</name>
</gene>